<gene>
    <name evidence="5" type="ORF">KC01_LOCUS8358</name>
</gene>
<protein>
    <submittedName>
        <fullName evidence="5">Uncharacterized protein</fullName>
    </submittedName>
</protein>
<dbReference type="PANTHER" id="PTHR45930">
    <property type="entry name" value="G-PROTEIN COUPLED RECEPTOR 124-LIKE PROTEIN"/>
    <property type="match status" value="1"/>
</dbReference>
<evidence type="ECO:0000313" key="6">
    <source>
        <dbReference type="Proteomes" id="UP001497482"/>
    </source>
</evidence>
<comment type="similarity">
    <text evidence="1">Belongs to the G-protein coupled receptor 2 family. Adhesion G-protein coupled receptor (ADGR) subfamily.</text>
</comment>
<accession>A0AAV2JK30</accession>
<reference evidence="5 6" key="1">
    <citation type="submission" date="2024-04" db="EMBL/GenBank/DDBJ databases">
        <authorList>
            <person name="Waldvogel A.-M."/>
            <person name="Schoenle A."/>
        </authorList>
    </citation>
    <scope>NUCLEOTIDE SEQUENCE [LARGE SCALE GENOMIC DNA]</scope>
</reference>
<keyword evidence="2" id="KW-0675">Receptor</keyword>
<organism evidence="5 6">
    <name type="scientific">Knipowitschia caucasica</name>
    <name type="common">Caucasian dwarf goby</name>
    <name type="synonym">Pomatoschistus caucasicus</name>
    <dbReference type="NCBI Taxonomy" id="637954"/>
    <lineage>
        <taxon>Eukaryota</taxon>
        <taxon>Metazoa</taxon>
        <taxon>Chordata</taxon>
        <taxon>Craniata</taxon>
        <taxon>Vertebrata</taxon>
        <taxon>Euteleostomi</taxon>
        <taxon>Actinopterygii</taxon>
        <taxon>Neopterygii</taxon>
        <taxon>Teleostei</taxon>
        <taxon>Neoteleostei</taxon>
        <taxon>Acanthomorphata</taxon>
        <taxon>Gobiaria</taxon>
        <taxon>Gobiiformes</taxon>
        <taxon>Gobioidei</taxon>
        <taxon>Gobiidae</taxon>
        <taxon>Gobiinae</taxon>
        <taxon>Knipowitschia</taxon>
    </lineage>
</organism>
<dbReference type="GO" id="GO:0014069">
    <property type="term" value="C:postsynaptic density"/>
    <property type="evidence" value="ECO:0007669"/>
    <property type="project" value="TreeGrafter"/>
</dbReference>
<sequence>MWRGWRWGGGGRRGRSGGGGGGGGGEEGEKVVEDVEEVEAVVEDVEEVKVEVEEVEEVEVVEEGLEEVVEEEVELEEEVEEVELVEEEVEEVKEEEVGLVLHYSSLSTMLWLGVTARNIYAQVTKKPPSIQDGDPPPPPPSPLRQPLLRFTCRAFSPFAVCPLSSVFPTHTKQKERNSITIRMFVWEGGGLSELPPGKRLQQKAICTHVTQMRVNDGDGSVFGNHSLATPRLEHATVMYAF</sequence>
<feature type="coiled-coil region" evidence="3">
    <location>
        <begin position="35"/>
        <end position="95"/>
    </location>
</feature>
<dbReference type="GO" id="GO:0007166">
    <property type="term" value="P:cell surface receptor signaling pathway"/>
    <property type="evidence" value="ECO:0007669"/>
    <property type="project" value="TreeGrafter"/>
</dbReference>
<dbReference type="InterPro" id="IPR051963">
    <property type="entry name" value="Adhesion_GPCR_A"/>
</dbReference>
<keyword evidence="3" id="KW-0175">Coiled coil</keyword>
<dbReference type="AlphaFoldDB" id="A0AAV2JK30"/>
<dbReference type="GO" id="GO:0098978">
    <property type="term" value="C:glutamatergic synapse"/>
    <property type="evidence" value="ECO:0007669"/>
    <property type="project" value="TreeGrafter"/>
</dbReference>
<evidence type="ECO:0000256" key="4">
    <source>
        <dbReference type="SAM" id="MobiDB-lite"/>
    </source>
</evidence>
<dbReference type="PANTHER" id="PTHR45930:SF3">
    <property type="entry name" value="ADHESION G PROTEIN-COUPLED RECEPTOR A1"/>
    <property type="match status" value="1"/>
</dbReference>
<evidence type="ECO:0000256" key="3">
    <source>
        <dbReference type="SAM" id="Coils"/>
    </source>
</evidence>
<evidence type="ECO:0000313" key="5">
    <source>
        <dbReference type="EMBL" id="CAL1576966.1"/>
    </source>
</evidence>
<dbReference type="EMBL" id="OZ035835">
    <property type="protein sequence ID" value="CAL1576966.1"/>
    <property type="molecule type" value="Genomic_DNA"/>
</dbReference>
<feature type="compositionally biased region" description="Gly residues" evidence="4">
    <location>
        <begin position="1"/>
        <end position="25"/>
    </location>
</feature>
<name>A0AAV2JK30_KNICA</name>
<feature type="region of interest" description="Disordered" evidence="4">
    <location>
        <begin position="1"/>
        <end position="31"/>
    </location>
</feature>
<keyword evidence="6" id="KW-1185">Reference proteome</keyword>
<dbReference type="GO" id="GO:0005886">
    <property type="term" value="C:plasma membrane"/>
    <property type="evidence" value="ECO:0007669"/>
    <property type="project" value="TreeGrafter"/>
</dbReference>
<dbReference type="Proteomes" id="UP001497482">
    <property type="component" value="Chromosome 13"/>
</dbReference>
<proteinExistence type="inferred from homology"/>
<evidence type="ECO:0000256" key="2">
    <source>
        <dbReference type="ARBA" id="ARBA00023170"/>
    </source>
</evidence>
<evidence type="ECO:0000256" key="1">
    <source>
        <dbReference type="ARBA" id="ARBA00007343"/>
    </source>
</evidence>